<name>A0A381WQB8_9ZZZZ</name>
<dbReference type="SUPFAM" id="SSF51182">
    <property type="entry name" value="RmlC-like cupins"/>
    <property type="match status" value="1"/>
</dbReference>
<dbReference type="Pfam" id="PF16867">
    <property type="entry name" value="DMSP_lyase"/>
    <property type="match status" value="1"/>
</dbReference>
<proteinExistence type="predicted"/>
<dbReference type="InterPro" id="IPR014710">
    <property type="entry name" value="RmlC-like_jellyroll"/>
</dbReference>
<dbReference type="EMBL" id="UINC01012506">
    <property type="protein sequence ID" value="SVA54582.1"/>
    <property type="molecule type" value="Genomic_DNA"/>
</dbReference>
<dbReference type="Gene3D" id="2.60.120.10">
    <property type="entry name" value="Jelly Rolls"/>
    <property type="match status" value="1"/>
</dbReference>
<organism evidence="1">
    <name type="scientific">marine metagenome</name>
    <dbReference type="NCBI Taxonomy" id="408172"/>
    <lineage>
        <taxon>unclassified sequences</taxon>
        <taxon>metagenomes</taxon>
        <taxon>ecological metagenomes</taxon>
    </lineage>
</organism>
<dbReference type="GO" id="GO:0047869">
    <property type="term" value="F:dimethylpropiothetin dethiomethylase activity"/>
    <property type="evidence" value="ECO:0007669"/>
    <property type="project" value="InterPro"/>
</dbReference>
<evidence type="ECO:0000313" key="1">
    <source>
        <dbReference type="EMBL" id="SVA54582.1"/>
    </source>
</evidence>
<feature type="non-terminal residue" evidence="1">
    <location>
        <position position="1"/>
    </location>
</feature>
<accession>A0A381WQB8</accession>
<dbReference type="InterPro" id="IPR011051">
    <property type="entry name" value="RmlC_Cupin_sf"/>
</dbReference>
<protein>
    <recommendedName>
        <fullName evidence="2">Aspartyl/asparaginy/proline hydroxylase domain-containing protein</fullName>
    </recommendedName>
</protein>
<dbReference type="InterPro" id="IPR031723">
    <property type="entry name" value="DMSP_lyase"/>
</dbReference>
<dbReference type="AlphaFoldDB" id="A0A381WQB8"/>
<reference evidence="1" key="1">
    <citation type="submission" date="2018-05" db="EMBL/GenBank/DDBJ databases">
        <authorList>
            <person name="Lanie J.A."/>
            <person name="Ng W.-L."/>
            <person name="Kazmierczak K.M."/>
            <person name="Andrzejewski T.M."/>
            <person name="Davidsen T.M."/>
            <person name="Wayne K.J."/>
            <person name="Tettelin H."/>
            <person name="Glass J.I."/>
            <person name="Rusch D."/>
            <person name="Podicherti R."/>
            <person name="Tsui H.-C.T."/>
            <person name="Winkler M.E."/>
        </authorList>
    </citation>
    <scope>NUCLEOTIDE SEQUENCE</scope>
</reference>
<evidence type="ECO:0008006" key="2">
    <source>
        <dbReference type="Google" id="ProtNLM"/>
    </source>
</evidence>
<sequence>VDIKNIFSNCLKLLAEIYHNEKNINGQETARFLREVNLTSFELDESEETNKYSEVLKSFTSNSDHELVHYVTEIAHLLPWYQANMGGRIDENLKKQMIMTELVGPHSIVKSSKYEIGIFLQFPNVDYPARRHPAEETFFTLSGKSFWKLENDDEVEKRVGEYIHHPSMSSHSNRTTDSHLIASWRWSGDISLESYNNCK</sequence>
<gene>
    <name evidence="1" type="ORF">METZ01_LOCUS107436</name>
</gene>